<keyword evidence="2 7" id="KW-0699">rRNA-binding</keyword>
<gene>
    <name evidence="7" type="primary">rplR</name>
    <name evidence="8" type="ORF">JOD17_003775</name>
</gene>
<dbReference type="CDD" id="cd00432">
    <property type="entry name" value="Ribosomal_L18_L5e"/>
    <property type="match status" value="1"/>
</dbReference>
<evidence type="ECO:0000313" key="8">
    <source>
        <dbReference type="EMBL" id="MBM7634652.1"/>
    </source>
</evidence>
<evidence type="ECO:0000256" key="6">
    <source>
        <dbReference type="ARBA" id="ARBA00035197"/>
    </source>
</evidence>
<keyword evidence="9" id="KW-1185">Reference proteome</keyword>
<comment type="caution">
    <text evidence="8">The sequence shown here is derived from an EMBL/GenBank/DDBJ whole genome shotgun (WGS) entry which is preliminary data.</text>
</comment>
<dbReference type="InterPro" id="IPR057268">
    <property type="entry name" value="Ribosomal_L18"/>
</dbReference>
<evidence type="ECO:0000313" key="9">
    <source>
        <dbReference type="Proteomes" id="UP000741863"/>
    </source>
</evidence>
<evidence type="ECO:0000256" key="3">
    <source>
        <dbReference type="ARBA" id="ARBA00022884"/>
    </source>
</evidence>
<accession>A0ABS2PH93</accession>
<dbReference type="PANTHER" id="PTHR12899">
    <property type="entry name" value="39S RIBOSOMAL PROTEIN L18, MITOCHONDRIAL"/>
    <property type="match status" value="1"/>
</dbReference>
<evidence type="ECO:0000256" key="5">
    <source>
        <dbReference type="ARBA" id="ARBA00023274"/>
    </source>
</evidence>
<name>A0ABS2PH93_9BACL</name>
<comment type="similarity">
    <text evidence="1 7">Belongs to the universal ribosomal protein uL18 family.</text>
</comment>
<evidence type="ECO:0000256" key="2">
    <source>
        <dbReference type="ARBA" id="ARBA00022730"/>
    </source>
</evidence>
<keyword evidence="3 7" id="KW-0694">RNA-binding</keyword>
<evidence type="ECO:0000256" key="4">
    <source>
        <dbReference type="ARBA" id="ARBA00022980"/>
    </source>
</evidence>
<comment type="subunit">
    <text evidence="7">Part of the 50S ribosomal subunit; part of the 5S rRNA/L5/L18/L25 subcomplex. Contacts the 5S and 23S rRNAs.</text>
</comment>
<protein>
    <recommendedName>
        <fullName evidence="6 7">Large ribosomal subunit protein uL18</fullName>
    </recommendedName>
</protein>
<keyword evidence="4 7" id="KW-0689">Ribosomal protein</keyword>
<comment type="function">
    <text evidence="7">This is one of the proteins that bind and probably mediate the attachment of the 5S RNA into the large ribosomal subunit, where it forms part of the central protuberance.</text>
</comment>
<organism evidence="8 9">
    <name type="scientific">Geomicrobium sediminis</name>
    <dbReference type="NCBI Taxonomy" id="1347788"/>
    <lineage>
        <taxon>Bacteria</taxon>
        <taxon>Bacillati</taxon>
        <taxon>Bacillota</taxon>
        <taxon>Bacilli</taxon>
        <taxon>Bacillales</taxon>
        <taxon>Geomicrobium</taxon>
    </lineage>
</organism>
<dbReference type="HAMAP" id="MF_01337_B">
    <property type="entry name" value="Ribosomal_uL18_B"/>
    <property type="match status" value="1"/>
</dbReference>
<sequence>MAKTSKNVARQRRQKSIRLKIKGTTERPRLNVFRSSNHIYAQLIDDVKGETIVAASTLDKDVNVDHGGNVTAATEVGALVGKRAIEKGYENVIFDRGGYVYHGRVAALADAAREAGLKF</sequence>
<dbReference type="Pfam" id="PF00861">
    <property type="entry name" value="Ribosomal_L18p"/>
    <property type="match status" value="1"/>
</dbReference>
<reference evidence="8 9" key="1">
    <citation type="submission" date="2021-01" db="EMBL/GenBank/DDBJ databases">
        <title>Genomic Encyclopedia of Type Strains, Phase IV (KMG-IV): sequencing the most valuable type-strain genomes for metagenomic binning, comparative biology and taxonomic classification.</title>
        <authorList>
            <person name="Goeker M."/>
        </authorList>
    </citation>
    <scope>NUCLEOTIDE SEQUENCE [LARGE SCALE GENOMIC DNA]</scope>
    <source>
        <strain evidence="8 9">DSM 25540</strain>
    </source>
</reference>
<dbReference type="SUPFAM" id="SSF53137">
    <property type="entry name" value="Translational machinery components"/>
    <property type="match status" value="1"/>
</dbReference>
<proteinExistence type="inferred from homology"/>
<dbReference type="InterPro" id="IPR004389">
    <property type="entry name" value="Ribosomal_uL18_bac-type"/>
</dbReference>
<dbReference type="Proteomes" id="UP000741863">
    <property type="component" value="Unassembled WGS sequence"/>
</dbReference>
<dbReference type="NCBIfam" id="TIGR00060">
    <property type="entry name" value="L18_bact"/>
    <property type="match status" value="1"/>
</dbReference>
<dbReference type="InterPro" id="IPR005484">
    <property type="entry name" value="Ribosomal_uL18_bac/plant/anim"/>
</dbReference>
<dbReference type="Gene3D" id="3.30.420.100">
    <property type="match status" value="1"/>
</dbReference>
<evidence type="ECO:0000256" key="7">
    <source>
        <dbReference type="HAMAP-Rule" id="MF_01337"/>
    </source>
</evidence>
<dbReference type="RefSeq" id="WP_042419929.1">
    <property type="nucleotide sequence ID" value="NZ_JAFBEC010000015.1"/>
</dbReference>
<keyword evidence="5 7" id="KW-0687">Ribonucleoprotein</keyword>
<dbReference type="PANTHER" id="PTHR12899:SF3">
    <property type="entry name" value="LARGE RIBOSOMAL SUBUNIT PROTEIN UL18M"/>
    <property type="match status" value="1"/>
</dbReference>
<evidence type="ECO:0000256" key="1">
    <source>
        <dbReference type="ARBA" id="ARBA00007116"/>
    </source>
</evidence>
<dbReference type="EMBL" id="JAFBEC010000015">
    <property type="protein sequence ID" value="MBM7634652.1"/>
    <property type="molecule type" value="Genomic_DNA"/>
</dbReference>
<dbReference type="GO" id="GO:0005840">
    <property type="term" value="C:ribosome"/>
    <property type="evidence" value="ECO:0007669"/>
    <property type="project" value="UniProtKB-KW"/>
</dbReference>